<accession>A0ABQ3Z7G0</accession>
<organism evidence="1 2">
    <name type="scientific">Paractinoplanes durhamensis</name>
    <dbReference type="NCBI Taxonomy" id="113563"/>
    <lineage>
        <taxon>Bacteria</taxon>
        <taxon>Bacillati</taxon>
        <taxon>Actinomycetota</taxon>
        <taxon>Actinomycetes</taxon>
        <taxon>Micromonosporales</taxon>
        <taxon>Micromonosporaceae</taxon>
        <taxon>Paractinoplanes</taxon>
    </lineage>
</organism>
<comment type="caution">
    <text evidence="1">The sequence shown here is derived from an EMBL/GenBank/DDBJ whole genome shotgun (WGS) entry which is preliminary data.</text>
</comment>
<keyword evidence="2" id="KW-1185">Reference proteome</keyword>
<dbReference type="EMBL" id="BOML01000057">
    <property type="protein sequence ID" value="GIE05760.1"/>
    <property type="molecule type" value="Genomic_DNA"/>
</dbReference>
<reference evidence="1 2" key="1">
    <citation type="submission" date="2021-01" db="EMBL/GenBank/DDBJ databases">
        <title>Whole genome shotgun sequence of Actinoplanes durhamensis NBRC 14914.</title>
        <authorList>
            <person name="Komaki H."/>
            <person name="Tamura T."/>
        </authorList>
    </citation>
    <scope>NUCLEOTIDE SEQUENCE [LARGE SCALE GENOMIC DNA]</scope>
    <source>
        <strain evidence="1 2">NBRC 14914</strain>
    </source>
</reference>
<evidence type="ECO:0008006" key="3">
    <source>
        <dbReference type="Google" id="ProtNLM"/>
    </source>
</evidence>
<sequence>MGSTGSYTVEVTGRRTHRAVAAIVAAMLLGAAGCGAGGGSVEARLADGELQLTFDPSCRVAFLRLADHSTTLWEIRGDKDAAPLDTVTAGVAPPGYTEITDALNRDLPPELTLSVKTEGWFGTTIDMTTLADDSRRFDLTPIMNELTPAGDLC</sequence>
<proteinExistence type="predicted"/>
<dbReference type="Proteomes" id="UP000637628">
    <property type="component" value="Unassembled WGS sequence"/>
</dbReference>
<protein>
    <recommendedName>
        <fullName evidence="3">Lipoprotein</fullName>
    </recommendedName>
</protein>
<gene>
    <name evidence="1" type="ORF">Adu01nite_71100</name>
</gene>
<evidence type="ECO:0000313" key="1">
    <source>
        <dbReference type="EMBL" id="GIE05760.1"/>
    </source>
</evidence>
<evidence type="ECO:0000313" key="2">
    <source>
        <dbReference type="Proteomes" id="UP000637628"/>
    </source>
</evidence>
<name>A0ABQ3Z7G0_9ACTN</name>